<dbReference type="Pfam" id="PF08240">
    <property type="entry name" value="ADH_N"/>
    <property type="match status" value="1"/>
</dbReference>
<dbReference type="InParanoid" id="A0A7X0JTW4"/>
<dbReference type="InterPro" id="IPR036291">
    <property type="entry name" value="NAD(P)-bd_dom_sf"/>
</dbReference>
<protein>
    <submittedName>
        <fullName evidence="3">NADPH:quinone reductase-like Zn-dependent oxidoreductase</fullName>
    </submittedName>
</protein>
<dbReference type="Proteomes" id="UP000528457">
    <property type="component" value="Unassembled WGS sequence"/>
</dbReference>
<evidence type="ECO:0000259" key="2">
    <source>
        <dbReference type="SMART" id="SM00829"/>
    </source>
</evidence>
<organism evidence="3 4">
    <name type="scientific">Pseudoteredinibacter isoporae</name>
    <dbReference type="NCBI Taxonomy" id="570281"/>
    <lineage>
        <taxon>Bacteria</taxon>
        <taxon>Pseudomonadati</taxon>
        <taxon>Pseudomonadota</taxon>
        <taxon>Gammaproteobacteria</taxon>
        <taxon>Cellvibrionales</taxon>
        <taxon>Cellvibrionaceae</taxon>
        <taxon>Pseudoteredinibacter</taxon>
    </lineage>
</organism>
<dbReference type="PANTHER" id="PTHR44154">
    <property type="entry name" value="QUINONE OXIDOREDUCTASE"/>
    <property type="match status" value="1"/>
</dbReference>
<proteinExistence type="predicted"/>
<gene>
    <name evidence="3" type="ORF">HNR48_002029</name>
</gene>
<evidence type="ECO:0000313" key="4">
    <source>
        <dbReference type="Proteomes" id="UP000528457"/>
    </source>
</evidence>
<dbReference type="RefSeq" id="WP_166844616.1">
    <property type="nucleotide sequence ID" value="NZ_JAAONY010000002.1"/>
</dbReference>
<dbReference type="InterPro" id="IPR013154">
    <property type="entry name" value="ADH-like_N"/>
</dbReference>
<name>A0A7X0JTW4_9GAMM</name>
<evidence type="ECO:0000256" key="1">
    <source>
        <dbReference type="ARBA" id="ARBA00022857"/>
    </source>
</evidence>
<dbReference type="SMART" id="SM00829">
    <property type="entry name" value="PKS_ER"/>
    <property type="match status" value="1"/>
</dbReference>
<dbReference type="Pfam" id="PF00107">
    <property type="entry name" value="ADH_zinc_N"/>
    <property type="match status" value="1"/>
</dbReference>
<accession>A0A7X0JTW4</accession>
<sequence length="341" mass="35954">MKAIVMDRFGDADVLETRTVDTPRPRAGELLIRIEAAGLNRLDHYIREGSVTPDLPFPFILGSDAVGTVAELGEGVSGFEVGDRVIPMPGYPTDANDDGGEVMSASPSYAIRGIAENGSYAEYMTVPARWTLKDNTGLPAVEVATLPMPLVTAVRAVKTVGEVKAGDKVLIHAGASGTGSTMIQVAKALGAEVAVTLRSESKTEFVKSLGADLVVLSSASDYVQQIQEWSGGGADVVIDNLGGPSLAQSLEMSKPLGVVVLMGNVLGLESSLQVRSVFFPQRQIRGTLMGDVADLEWGLEQVRLGSIKPSLDRTFTLEEAVEAHAMLAKGDAAGNLVFDIQ</sequence>
<dbReference type="InterPro" id="IPR020843">
    <property type="entry name" value="ER"/>
</dbReference>
<evidence type="ECO:0000313" key="3">
    <source>
        <dbReference type="EMBL" id="MBB6521744.1"/>
    </source>
</evidence>
<reference evidence="3 4" key="1">
    <citation type="submission" date="2020-08" db="EMBL/GenBank/DDBJ databases">
        <title>Genomic Encyclopedia of Type Strains, Phase IV (KMG-IV): sequencing the most valuable type-strain genomes for metagenomic binning, comparative biology and taxonomic classification.</title>
        <authorList>
            <person name="Goeker M."/>
        </authorList>
    </citation>
    <scope>NUCLEOTIDE SEQUENCE [LARGE SCALE GENOMIC DNA]</scope>
    <source>
        <strain evidence="3 4">DSM 22368</strain>
    </source>
</reference>
<dbReference type="PANTHER" id="PTHR44154:SF1">
    <property type="entry name" value="QUINONE OXIDOREDUCTASE"/>
    <property type="match status" value="1"/>
</dbReference>
<dbReference type="SUPFAM" id="SSF50129">
    <property type="entry name" value="GroES-like"/>
    <property type="match status" value="1"/>
</dbReference>
<dbReference type="EMBL" id="JACHHT010000002">
    <property type="protein sequence ID" value="MBB6521744.1"/>
    <property type="molecule type" value="Genomic_DNA"/>
</dbReference>
<dbReference type="InterPro" id="IPR051603">
    <property type="entry name" value="Zinc-ADH_QOR/CCCR"/>
</dbReference>
<dbReference type="InterPro" id="IPR013149">
    <property type="entry name" value="ADH-like_C"/>
</dbReference>
<keyword evidence="1" id="KW-0521">NADP</keyword>
<keyword evidence="4" id="KW-1185">Reference proteome</keyword>
<dbReference type="AlphaFoldDB" id="A0A7X0JTW4"/>
<dbReference type="InterPro" id="IPR011032">
    <property type="entry name" value="GroES-like_sf"/>
</dbReference>
<feature type="domain" description="Enoyl reductase (ER)" evidence="2">
    <location>
        <begin position="10"/>
        <end position="338"/>
    </location>
</feature>
<dbReference type="GO" id="GO:0016491">
    <property type="term" value="F:oxidoreductase activity"/>
    <property type="evidence" value="ECO:0007669"/>
    <property type="project" value="InterPro"/>
</dbReference>
<dbReference type="SUPFAM" id="SSF51735">
    <property type="entry name" value="NAD(P)-binding Rossmann-fold domains"/>
    <property type="match status" value="1"/>
</dbReference>
<dbReference type="Gene3D" id="3.90.180.10">
    <property type="entry name" value="Medium-chain alcohol dehydrogenases, catalytic domain"/>
    <property type="match status" value="1"/>
</dbReference>
<comment type="caution">
    <text evidence="3">The sequence shown here is derived from an EMBL/GenBank/DDBJ whole genome shotgun (WGS) entry which is preliminary data.</text>
</comment>